<comment type="caution">
    <text evidence="1">The sequence shown here is derived from an EMBL/GenBank/DDBJ whole genome shotgun (WGS) entry which is preliminary data.</text>
</comment>
<dbReference type="RefSeq" id="WP_209853376.1">
    <property type="nucleotide sequence ID" value="NZ_CBCRVE010000026.1"/>
</dbReference>
<gene>
    <name evidence="1" type="ORF">J2Z20_003607</name>
</gene>
<dbReference type="EMBL" id="JAGGKP010000021">
    <property type="protein sequence ID" value="MBP1938665.1"/>
    <property type="molecule type" value="Genomic_DNA"/>
</dbReference>
<sequence>MGSERHFSSREAESAGHILPPNRIAAATSWLKVEGRREYNNVIGNQRKPLKTIKI</sequence>
<proteinExistence type="predicted"/>
<name>A0ABS4H9E0_9BACL</name>
<organism evidence="1 2">
    <name type="scientific">Paenibacillus sediminis</name>
    <dbReference type="NCBI Taxonomy" id="664909"/>
    <lineage>
        <taxon>Bacteria</taxon>
        <taxon>Bacillati</taxon>
        <taxon>Bacillota</taxon>
        <taxon>Bacilli</taxon>
        <taxon>Bacillales</taxon>
        <taxon>Paenibacillaceae</taxon>
        <taxon>Paenibacillus</taxon>
    </lineage>
</organism>
<dbReference type="Proteomes" id="UP001519273">
    <property type="component" value="Unassembled WGS sequence"/>
</dbReference>
<accession>A0ABS4H9E0</accession>
<evidence type="ECO:0000313" key="2">
    <source>
        <dbReference type="Proteomes" id="UP001519273"/>
    </source>
</evidence>
<protein>
    <submittedName>
        <fullName evidence="1">Uncharacterized protein</fullName>
    </submittedName>
</protein>
<evidence type="ECO:0000313" key="1">
    <source>
        <dbReference type="EMBL" id="MBP1938665.1"/>
    </source>
</evidence>
<keyword evidence="2" id="KW-1185">Reference proteome</keyword>
<reference evidence="1 2" key="1">
    <citation type="submission" date="2021-03" db="EMBL/GenBank/DDBJ databases">
        <title>Genomic Encyclopedia of Type Strains, Phase IV (KMG-IV): sequencing the most valuable type-strain genomes for metagenomic binning, comparative biology and taxonomic classification.</title>
        <authorList>
            <person name="Goeker M."/>
        </authorList>
    </citation>
    <scope>NUCLEOTIDE SEQUENCE [LARGE SCALE GENOMIC DNA]</scope>
    <source>
        <strain evidence="1 2">DSM 23491</strain>
    </source>
</reference>